<dbReference type="GeneID" id="37166644"/>
<accession>A0A8G1RB69</accession>
<dbReference type="EMBL" id="KZ825054">
    <property type="protein sequence ID" value="RAH62658.1"/>
    <property type="molecule type" value="Genomic_DNA"/>
</dbReference>
<sequence>MDAHEQQPPVSEPLRSTTPIPIAKLAPELENLSDSSIHAVVTLLWPYSSSTRSLSLLLAEPDFRLRRTNGQVKVVFHGLVAEEVAKSHVGIGDTVYIRLAGSRFVDNGVSNQTPGRCIAWDINYDDGVSIEVLFRTQQVVISYSPVLTSVRSGVLLNFSPLCK</sequence>
<proteinExistence type="predicted"/>
<evidence type="ECO:0000313" key="1">
    <source>
        <dbReference type="EMBL" id="RAH62658.1"/>
    </source>
</evidence>
<name>A0A8G1RB69_9EURO</name>
<dbReference type="RefSeq" id="XP_025520580.1">
    <property type="nucleotide sequence ID" value="XM_025663242.1"/>
</dbReference>
<keyword evidence="2" id="KW-1185">Reference proteome</keyword>
<dbReference type="Proteomes" id="UP000249526">
    <property type="component" value="Unassembled WGS sequence"/>
</dbReference>
<evidence type="ECO:0000313" key="2">
    <source>
        <dbReference type="Proteomes" id="UP000249526"/>
    </source>
</evidence>
<reference evidence="1 2" key="1">
    <citation type="submission" date="2018-02" db="EMBL/GenBank/DDBJ databases">
        <title>The genomes of Aspergillus section Nigri reveals drivers in fungal speciation.</title>
        <authorList>
            <consortium name="DOE Joint Genome Institute"/>
            <person name="Vesth T.C."/>
            <person name="Nybo J."/>
            <person name="Theobald S."/>
            <person name="Brandl J."/>
            <person name="Frisvad J.C."/>
            <person name="Nielsen K.F."/>
            <person name="Lyhne E.K."/>
            <person name="Kogle M.E."/>
            <person name="Kuo A."/>
            <person name="Riley R."/>
            <person name="Clum A."/>
            <person name="Nolan M."/>
            <person name="Lipzen A."/>
            <person name="Salamov A."/>
            <person name="Henrissat B."/>
            <person name="Wiebenga A."/>
            <person name="De vries R.P."/>
            <person name="Grigoriev I.V."/>
            <person name="Mortensen U.H."/>
            <person name="Andersen M.R."/>
            <person name="Baker S.E."/>
        </authorList>
    </citation>
    <scope>NUCLEOTIDE SEQUENCE [LARGE SCALE GENOMIC DNA]</scope>
    <source>
        <strain evidence="1 2">CBS 112811</strain>
    </source>
</reference>
<dbReference type="AlphaFoldDB" id="A0A8G1RB69"/>
<gene>
    <name evidence="1" type="ORF">BO85DRAFT_4845</name>
</gene>
<organism evidence="1 2">
    <name type="scientific">Aspergillus piperis CBS 112811</name>
    <dbReference type="NCBI Taxonomy" id="1448313"/>
    <lineage>
        <taxon>Eukaryota</taxon>
        <taxon>Fungi</taxon>
        <taxon>Dikarya</taxon>
        <taxon>Ascomycota</taxon>
        <taxon>Pezizomycotina</taxon>
        <taxon>Eurotiomycetes</taxon>
        <taxon>Eurotiomycetidae</taxon>
        <taxon>Eurotiales</taxon>
        <taxon>Aspergillaceae</taxon>
        <taxon>Aspergillus</taxon>
        <taxon>Aspergillus subgen. Circumdati</taxon>
    </lineage>
</organism>
<evidence type="ECO:0008006" key="3">
    <source>
        <dbReference type="Google" id="ProtNLM"/>
    </source>
</evidence>
<protein>
    <recommendedName>
        <fullName evidence="3">Telomeric single stranded DNA binding POT1/Cdc13 domain-containing protein</fullName>
    </recommendedName>
</protein>